<dbReference type="InterPro" id="IPR040017">
    <property type="entry name" value="XPOT"/>
</dbReference>
<dbReference type="Gene3D" id="1.25.10.10">
    <property type="entry name" value="Leucine-rich Repeat Variant"/>
    <property type="match status" value="1"/>
</dbReference>
<protein>
    <recommendedName>
        <fullName evidence="1">Exportin-T</fullName>
    </recommendedName>
    <alternativeName>
        <fullName evidence="1">Exportin(tRNA)</fullName>
    </alternativeName>
    <alternativeName>
        <fullName evidence="1">tRNA exportin</fullName>
    </alternativeName>
</protein>
<dbReference type="SUPFAM" id="SSF48371">
    <property type="entry name" value="ARM repeat"/>
    <property type="match status" value="1"/>
</dbReference>
<gene>
    <name evidence="2" type="ORF">M9Y10_033019</name>
</gene>
<dbReference type="PANTHER" id="PTHR15952">
    <property type="entry name" value="EXPORTIN-T/LOS1"/>
    <property type="match status" value="1"/>
</dbReference>
<name>A0ABR2GWT2_9EUKA</name>
<dbReference type="InterPro" id="IPR016024">
    <property type="entry name" value="ARM-type_fold"/>
</dbReference>
<keyword evidence="1" id="KW-0539">Nucleus</keyword>
<keyword evidence="1" id="KW-0694">RNA-binding</keyword>
<dbReference type="Proteomes" id="UP001470230">
    <property type="component" value="Unassembled WGS sequence"/>
</dbReference>
<keyword evidence="1" id="KW-0963">Cytoplasm</keyword>
<keyword evidence="3" id="KW-1185">Reference proteome</keyword>
<evidence type="ECO:0000256" key="1">
    <source>
        <dbReference type="RuleBase" id="RU366037"/>
    </source>
</evidence>
<proteinExistence type="inferred from homology"/>
<accession>A0ABR2GWT2</accession>
<organism evidence="2 3">
    <name type="scientific">Tritrichomonas musculus</name>
    <dbReference type="NCBI Taxonomy" id="1915356"/>
    <lineage>
        <taxon>Eukaryota</taxon>
        <taxon>Metamonada</taxon>
        <taxon>Parabasalia</taxon>
        <taxon>Tritrichomonadida</taxon>
        <taxon>Tritrichomonadidae</taxon>
        <taxon>Tritrichomonas</taxon>
    </lineage>
</organism>
<comment type="similarity">
    <text evidence="1">Belongs to the exportin family.</text>
</comment>
<keyword evidence="1" id="KW-0813">Transport</keyword>
<comment type="subcellular location">
    <subcellularLocation>
        <location evidence="1">Nucleus</location>
    </subcellularLocation>
    <subcellularLocation>
        <location evidence="1">Cytoplasm</location>
    </subcellularLocation>
    <text evidence="1">Shuttles between the nucleus and the cytoplasm.</text>
</comment>
<evidence type="ECO:0000313" key="2">
    <source>
        <dbReference type="EMBL" id="KAK8838393.1"/>
    </source>
</evidence>
<dbReference type="InterPro" id="IPR011989">
    <property type="entry name" value="ARM-like"/>
</dbReference>
<dbReference type="PANTHER" id="PTHR15952:SF11">
    <property type="entry name" value="EXPORTIN-T"/>
    <property type="match status" value="1"/>
</dbReference>
<comment type="function">
    <text evidence="1">tRNA nucleus export receptor which facilitates tRNA translocation across the nuclear pore complex.</text>
</comment>
<evidence type="ECO:0000313" key="3">
    <source>
        <dbReference type="Proteomes" id="UP001470230"/>
    </source>
</evidence>
<sequence>MNFDDITRQFLILQNSTDPQEQANANAFIVEFIKRPECLQWILATYPTMNNKQIRLHQLIWITQWCKSQNENIPQDIFGSFRELLFAQQIPDEFKDENFINVLAYCQVSFVWKVFPLQWPTFWTDFFSTDDDQSQLQFLLQLTKYASILLGRDNFLYTKIKDNMRINATDKLITDFIIRKMEQQNPNAFEIFSYLCTWVNTNYLVPAQNLIKAGLAYPELSNFSLSILSELVSRGMPADVKLELIKSFDIPNQINNLIQSNPNDVISIAAASLIDHAGEEVIKTPDADSYFNLALKFLAHPKTDISVIVFPFLILLCKYNKLTSPIILMKAIERLSLFVGIEIGESFDEVNTSYLDQISRLIHFALKADPDKNYGELLNAWNNETSILGTNPNLAVSIIFAVGNSITSGEKSPQKQQFISDFIVKFSVILQAQPPINKVFSFGIIQFLNFFIVVYNNFSIDQISYVFDFVCRFSLLKQEDGEFHENITKVLYSYIKKLDPNHKSISFDPQIIQQFIETGEEQLVAAAGLLIQSIKQELQSQVFDQCMNHLQETLNHIEESQRLRFVSTILSFIKSLNYSKDAPHLAYVINFLQGVFAPCATDDEIFAFFIRTAYSSLEENSFQIIYNCLDKISADKIKSCLAFCDTASTLISRKDVPKDKWVTEIINHLFSIVIPLFGSINWDIVIGKGEASNEVLNLTCLFIKLFSNTLGLEEAPRLIDPQVYVSMKVFVTQTLNNHFDIAALVDALIVLLDHIVKIDPVSVFDELGNLAMNFLYTSSFKPVLKPWKNVCESLMNFHLTLIKIDQGKAGALILNSFRAFIDNEQQFNEVMTAYYNILMEARPRDRRSKGRDFFNNFSKYLAAKN</sequence>
<keyword evidence="1" id="KW-0820">tRNA-binding</keyword>
<dbReference type="EMBL" id="JAPFFF010000055">
    <property type="protein sequence ID" value="KAK8838393.1"/>
    <property type="molecule type" value="Genomic_DNA"/>
</dbReference>
<comment type="caution">
    <text evidence="2">The sequence shown here is derived from an EMBL/GenBank/DDBJ whole genome shotgun (WGS) entry which is preliminary data.</text>
</comment>
<reference evidence="2 3" key="1">
    <citation type="submission" date="2024-04" db="EMBL/GenBank/DDBJ databases">
        <title>Tritrichomonas musculus Genome.</title>
        <authorList>
            <person name="Alves-Ferreira E."/>
            <person name="Grigg M."/>
            <person name="Lorenzi H."/>
            <person name="Galac M."/>
        </authorList>
    </citation>
    <scope>NUCLEOTIDE SEQUENCE [LARGE SCALE GENOMIC DNA]</scope>
    <source>
        <strain evidence="2 3">EAF2021</strain>
    </source>
</reference>